<proteinExistence type="predicted"/>
<protein>
    <submittedName>
        <fullName evidence="1">Polyprotein</fullName>
    </submittedName>
</protein>
<dbReference type="PANTHER" id="PTHR48434:SF1">
    <property type="entry name" value="(RAPE) HYPOTHETICAL PROTEIN"/>
    <property type="match status" value="1"/>
</dbReference>
<sequence length="136" mass="15666">MVDLTIEPEFDGPSVQEVCSQIFPHGFNFLPEDLSKARTFYEYILVDSKSAEITHLGPSGNFKALSKSLRIKWWEKFNYSHLEVNKIKDWFKANIHLQDMTRQEDEAFLLTKNAVCQPLPEQALNMNSILLSTTSL</sequence>
<name>A0A5A7UA96_CUCMM</name>
<evidence type="ECO:0000313" key="2">
    <source>
        <dbReference type="Proteomes" id="UP000321393"/>
    </source>
</evidence>
<organism evidence="1 2">
    <name type="scientific">Cucumis melo var. makuwa</name>
    <name type="common">Oriental melon</name>
    <dbReference type="NCBI Taxonomy" id="1194695"/>
    <lineage>
        <taxon>Eukaryota</taxon>
        <taxon>Viridiplantae</taxon>
        <taxon>Streptophyta</taxon>
        <taxon>Embryophyta</taxon>
        <taxon>Tracheophyta</taxon>
        <taxon>Spermatophyta</taxon>
        <taxon>Magnoliopsida</taxon>
        <taxon>eudicotyledons</taxon>
        <taxon>Gunneridae</taxon>
        <taxon>Pentapetalae</taxon>
        <taxon>rosids</taxon>
        <taxon>fabids</taxon>
        <taxon>Cucurbitales</taxon>
        <taxon>Cucurbitaceae</taxon>
        <taxon>Benincaseae</taxon>
        <taxon>Cucumis</taxon>
    </lineage>
</organism>
<dbReference type="Proteomes" id="UP000321393">
    <property type="component" value="Unassembled WGS sequence"/>
</dbReference>
<gene>
    <name evidence="1" type="ORF">E6C27_scaffold578G00990</name>
</gene>
<reference evidence="1 2" key="1">
    <citation type="submission" date="2019-08" db="EMBL/GenBank/DDBJ databases">
        <title>Draft genome sequences of two oriental melons (Cucumis melo L. var makuwa).</title>
        <authorList>
            <person name="Kwon S.-Y."/>
        </authorList>
    </citation>
    <scope>NUCLEOTIDE SEQUENCE [LARGE SCALE GENOMIC DNA]</scope>
    <source>
        <strain evidence="2">cv. SW 3</strain>
        <tissue evidence="1">Leaf</tissue>
    </source>
</reference>
<dbReference type="OrthoDB" id="1743486at2759"/>
<comment type="caution">
    <text evidence="1">The sequence shown here is derived from an EMBL/GenBank/DDBJ whole genome shotgun (WGS) entry which is preliminary data.</text>
</comment>
<evidence type="ECO:0000313" key="1">
    <source>
        <dbReference type="EMBL" id="KAA0052110.1"/>
    </source>
</evidence>
<dbReference type="AlphaFoldDB" id="A0A5A7UA96"/>
<accession>A0A5A7UA96</accession>
<dbReference type="EMBL" id="SSTE01011117">
    <property type="protein sequence ID" value="KAA0052110.1"/>
    <property type="molecule type" value="Genomic_DNA"/>
</dbReference>
<dbReference type="PANTHER" id="PTHR48434">
    <property type="entry name" value="(RAPE) HYPOTHETICAL PROTEIN"/>
    <property type="match status" value="1"/>
</dbReference>